<dbReference type="Proteomes" id="UP000302163">
    <property type="component" value="Chromosome"/>
</dbReference>
<dbReference type="REBASE" id="314776">
    <property type="entry name" value="S.IspKSNA2ORF8470P"/>
</dbReference>
<name>A0A4P8YUF7_9ENTR</name>
<dbReference type="GO" id="GO:0003677">
    <property type="term" value="F:DNA binding"/>
    <property type="evidence" value="ECO:0007669"/>
    <property type="project" value="UniProtKB-KW"/>
</dbReference>
<dbReference type="GO" id="GO:0009307">
    <property type="term" value="P:DNA restriction-modification system"/>
    <property type="evidence" value="ECO:0007669"/>
    <property type="project" value="UniProtKB-KW"/>
</dbReference>
<keyword evidence="5" id="KW-0255">Endonuclease</keyword>
<protein>
    <submittedName>
        <fullName evidence="5">Restriction endonuclease subunit S</fullName>
    </submittedName>
</protein>
<gene>
    <name evidence="5" type="ORF">FEM41_08495</name>
</gene>
<keyword evidence="5" id="KW-0378">Hydrolase</keyword>
<dbReference type="KEGG" id="izh:FEM41_08495"/>
<dbReference type="OrthoDB" id="9798929at2"/>
<dbReference type="PANTHER" id="PTHR30408">
    <property type="entry name" value="TYPE-1 RESTRICTION ENZYME ECOKI SPECIFICITY PROTEIN"/>
    <property type="match status" value="1"/>
</dbReference>
<dbReference type="InterPro" id="IPR000055">
    <property type="entry name" value="Restrct_endonuc_typeI_TRD"/>
</dbReference>
<dbReference type="AlphaFoldDB" id="A0A4P8YUF7"/>
<keyword evidence="5" id="KW-0540">Nuclease</keyword>
<feature type="domain" description="Type I restriction modification DNA specificity" evidence="4">
    <location>
        <begin position="241"/>
        <end position="394"/>
    </location>
</feature>
<dbReference type="Pfam" id="PF01420">
    <property type="entry name" value="Methylase_S"/>
    <property type="match status" value="2"/>
</dbReference>
<sequence>MSRKVIPPGYKLTEVGVIPEDWLLQKLGLHASFRTGPFGSALHKSDYVDGGIPVVNPMQIVDGKVVPTFSMAISGDAAKKLVEFRLSVGDVVIGRRGDMGRCAVITEKENGWLCGTGSMIIRVKPSCDAAFLQRILSSASVISAIENTSVGTTMINLNQGTLRELQIVLPENKNEQIAIANALSDTDELIAILEHLIAKKQSIKTATMQQLLTGRTRLPQFAKHPDGTIKGYKSGELGHIPEDWEEREIGKFAPLQRGFDLPASKRSEGLYPVVYSNGIVNTHNHFQVKGPGVVTGRSGTLGKVHHIACDFWPHNTSLWVTKFINSDSKFVYYIFKYIGFERFASGSGVPTLNRNDAHSFKVAIPSSLKEQTAIATILSDMDAELTVLEKKLSKIRNIKQGMMQQLLTGRIRLPLDNQP</sequence>
<dbReference type="EMBL" id="CP040428">
    <property type="protein sequence ID" value="QCT22632.1"/>
    <property type="molecule type" value="Genomic_DNA"/>
</dbReference>
<evidence type="ECO:0000256" key="3">
    <source>
        <dbReference type="ARBA" id="ARBA00023125"/>
    </source>
</evidence>
<dbReference type="Gene3D" id="1.10.287.1120">
    <property type="entry name" value="Bipartite methylase S protein"/>
    <property type="match status" value="2"/>
</dbReference>
<evidence type="ECO:0000313" key="5">
    <source>
        <dbReference type="EMBL" id="QCT22632.1"/>
    </source>
</evidence>
<evidence type="ECO:0000313" key="6">
    <source>
        <dbReference type="Proteomes" id="UP000302163"/>
    </source>
</evidence>
<keyword evidence="6" id="KW-1185">Reference proteome</keyword>
<dbReference type="InterPro" id="IPR044946">
    <property type="entry name" value="Restrct_endonuc_typeI_TRD_sf"/>
</dbReference>
<dbReference type="PANTHER" id="PTHR30408:SF12">
    <property type="entry name" value="TYPE I RESTRICTION ENZYME MJAVIII SPECIFICITY SUBUNIT"/>
    <property type="match status" value="1"/>
</dbReference>
<feature type="domain" description="Type I restriction modification DNA specificity" evidence="4">
    <location>
        <begin position="45"/>
        <end position="198"/>
    </location>
</feature>
<comment type="similarity">
    <text evidence="1">Belongs to the type-I restriction system S methylase family.</text>
</comment>
<dbReference type="SUPFAM" id="SSF116734">
    <property type="entry name" value="DNA methylase specificity domain"/>
    <property type="match status" value="2"/>
</dbReference>
<dbReference type="CDD" id="cd16961">
    <property type="entry name" value="RMtype1_S_TRD-CR_like"/>
    <property type="match status" value="1"/>
</dbReference>
<accession>A0A4P8YUF7</accession>
<dbReference type="GO" id="GO:0004519">
    <property type="term" value="F:endonuclease activity"/>
    <property type="evidence" value="ECO:0007669"/>
    <property type="project" value="UniProtKB-KW"/>
</dbReference>
<keyword evidence="2" id="KW-0680">Restriction system</keyword>
<keyword evidence="3" id="KW-0238">DNA-binding</keyword>
<dbReference type="CDD" id="cd17267">
    <property type="entry name" value="RMtype1_S_EcoAO83I-TRD1-CR1_like"/>
    <property type="match status" value="1"/>
</dbReference>
<organism evidence="5 6">
    <name type="scientific">Jejubacter calystegiae</name>
    <dbReference type="NCBI Taxonomy" id="2579935"/>
    <lineage>
        <taxon>Bacteria</taxon>
        <taxon>Pseudomonadati</taxon>
        <taxon>Pseudomonadota</taxon>
        <taxon>Gammaproteobacteria</taxon>
        <taxon>Enterobacterales</taxon>
        <taxon>Enterobacteriaceae</taxon>
        <taxon>Jejubacter</taxon>
    </lineage>
</organism>
<evidence type="ECO:0000256" key="2">
    <source>
        <dbReference type="ARBA" id="ARBA00022747"/>
    </source>
</evidence>
<evidence type="ECO:0000259" key="4">
    <source>
        <dbReference type="Pfam" id="PF01420"/>
    </source>
</evidence>
<dbReference type="Gene3D" id="3.90.220.20">
    <property type="entry name" value="DNA methylase specificity domains"/>
    <property type="match status" value="2"/>
</dbReference>
<reference evidence="5 6" key="1">
    <citation type="submission" date="2019-05" db="EMBL/GenBank/DDBJ databases">
        <title>Complete genome sequence of Izhakiella calystegiae KSNA2, an endophyte isolated from beach morning glory (Calystegia soldanella).</title>
        <authorList>
            <person name="Jiang L."/>
            <person name="Jeong J.C."/>
            <person name="Kim C.Y."/>
            <person name="Kim D.H."/>
            <person name="Kim S.W."/>
            <person name="Lee j."/>
        </authorList>
    </citation>
    <scope>NUCLEOTIDE SEQUENCE [LARGE SCALE GENOMIC DNA]</scope>
    <source>
        <strain evidence="5 6">KSNA2</strain>
    </source>
</reference>
<proteinExistence type="inferred from homology"/>
<dbReference type="InterPro" id="IPR052021">
    <property type="entry name" value="Type-I_RS_S_subunit"/>
</dbReference>
<evidence type="ECO:0000256" key="1">
    <source>
        <dbReference type="ARBA" id="ARBA00010923"/>
    </source>
</evidence>